<evidence type="ECO:0000256" key="7">
    <source>
        <dbReference type="SAM" id="SignalP"/>
    </source>
</evidence>
<feature type="transmembrane region" description="Helical" evidence="6">
    <location>
        <begin position="79"/>
        <end position="99"/>
    </location>
</feature>
<keyword evidence="9" id="KW-1185">Reference proteome</keyword>
<reference evidence="8" key="1">
    <citation type="journal article" date="2019" name="Environ. Microbiol.">
        <title>Fungal ecological strategies reflected in gene transcription - a case study of two litter decomposers.</title>
        <authorList>
            <person name="Barbi F."/>
            <person name="Kohler A."/>
            <person name="Barry K."/>
            <person name="Baskaran P."/>
            <person name="Daum C."/>
            <person name="Fauchery L."/>
            <person name="Ihrmark K."/>
            <person name="Kuo A."/>
            <person name="LaButti K."/>
            <person name="Lipzen A."/>
            <person name="Morin E."/>
            <person name="Grigoriev I.V."/>
            <person name="Henrissat B."/>
            <person name="Lindahl B."/>
            <person name="Martin F."/>
        </authorList>
    </citation>
    <scope>NUCLEOTIDE SEQUENCE</scope>
    <source>
        <strain evidence="8">JB14</strain>
    </source>
</reference>
<comment type="subcellular location">
    <subcellularLocation>
        <location evidence="1">Membrane</location>
        <topology evidence="1">Multi-pass membrane protein</topology>
    </subcellularLocation>
</comment>
<feature type="transmembrane region" description="Helical" evidence="6">
    <location>
        <begin position="111"/>
        <end position="133"/>
    </location>
</feature>
<proteinExistence type="predicted"/>
<keyword evidence="4 6" id="KW-1133">Transmembrane helix</keyword>
<name>A0A6A4GP11_9AGAR</name>
<keyword evidence="5 6" id="KW-0472">Membrane</keyword>
<feature type="chain" id="PRO_5025474919" evidence="7">
    <location>
        <begin position="24"/>
        <end position="198"/>
    </location>
</feature>
<evidence type="ECO:0000256" key="1">
    <source>
        <dbReference type="ARBA" id="ARBA00004141"/>
    </source>
</evidence>
<evidence type="ECO:0000313" key="8">
    <source>
        <dbReference type="EMBL" id="KAE9386924.1"/>
    </source>
</evidence>
<dbReference type="OrthoDB" id="28755at2759"/>
<evidence type="ECO:0000313" key="9">
    <source>
        <dbReference type="Proteomes" id="UP000799118"/>
    </source>
</evidence>
<dbReference type="GO" id="GO:0005886">
    <property type="term" value="C:plasma membrane"/>
    <property type="evidence" value="ECO:0007669"/>
    <property type="project" value="TreeGrafter"/>
</dbReference>
<accession>A0A6A4GP11</accession>
<protein>
    <submittedName>
        <fullName evidence="8">Uncharacterized protein</fullName>
    </submittedName>
</protein>
<keyword evidence="3 6" id="KW-0812">Transmembrane</keyword>
<dbReference type="EMBL" id="ML769837">
    <property type="protein sequence ID" value="KAE9386924.1"/>
    <property type="molecule type" value="Genomic_DNA"/>
</dbReference>
<organism evidence="8 9">
    <name type="scientific">Gymnopus androsaceus JB14</name>
    <dbReference type="NCBI Taxonomy" id="1447944"/>
    <lineage>
        <taxon>Eukaryota</taxon>
        <taxon>Fungi</taxon>
        <taxon>Dikarya</taxon>
        <taxon>Basidiomycota</taxon>
        <taxon>Agaricomycotina</taxon>
        <taxon>Agaricomycetes</taxon>
        <taxon>Agaricomycetidae</taxon>
        <taxon>Agaricales</taxon>
        <taxon>Marasmiineae</taxon>
        <taxon>Omphalotaceae</taxon>
        <taxon>Gymnopus</taxon>
    </lineage>
</organism>
<dbReference type="AlphaFoldDB" id="A0A6A4GP11"/>
<evidence type="ECO:0000256" key="5">
    <source>
        <dbReference type="ARBA" id="ARBA00023136"/>
    </source>
</evidence>
<feature type="signal peptide" evidence="7">
    <location>
        <begin position="1"/>
        <end position="23"/>
    </location>
</feature>
<evidence type="ECO:0000256" key="2">
    <source>
        <dbReference type="ARBA" id="ARBA00022448"/>
    </source>
</evidence>
<dbReference type="PANTHER" id="PTHR19432:SF35">
    <property type="entry name" value="SOLUTE CARRIER FAMILY 45 MEMBER 3 ISOFORM X1"/>
    <property type="match status" value="1"/>
</dbReference>
<gene>
    <name evidence="8" type="ORF">BT96DRAFT_1082268</name>
</gene>
<evidence type="ECO:0000256" key="6">
    <source>
        <dbReference type="SAM" id="Phobius"/>
    </source>
</evidence>
<keyword evidence="7" id="KW-0732">Signal</keyword>
<evidence type="ECO:0000256" key="4">
    <source>
        <dbReference type="ARBA" id="ARBA00022989"/>
    </source>
</evidence>
<dbReference type="PANTHER" id="PTHR19432">
    <property type="entry name" value="SUGAR TRANSPORTER"/>
    <property type="match status" value="1"/>
</dbReference>
<sequence>MAVAFFAGPLSGLIMQLLIGILADLSTSKGNMETIHNCWNNFVHVCNDAARVNEGVMVVDCVLLVDILPATLQPSGNAWAAQMAAFGSIIGYFVGNLNLPSLLPIFGHTELQILAIVVSLILFGSHVIVAWSVNEHVLVKTTATGAGGMYTGWKWEGAEVMTFPHLDKNSVLCEKQWWNTVVLLQNLLLAKSQNKINM</sequence>
<keyword evidence="2" id="KW-0813">Transport</keyword>
<dbReference type="Proteomes" id="UP000799118">
    <property type="component" value="Unassembled WGS sequence"/>
</dbReference>
<dbReference type="GO" id="GO:0008506">
    <property type="term" value="F:sucrose:proton symporter activity"/>
    <property type="evidence" value="ECO:0007669"/>
    <property type="project" value="TreeGrafter"/>
</dbReference>
<evidence type="ECO:0000256" key="3">
    <source>
        <dbReference type="ARBA" id="ARBA00022692"/>
    </source>
</evidence>